<keyword evidence="10" id="KW-1185">Reference proteome</keyword>
<keyword evidence="6" id="KW-0975">Bacterial flagellum</keyword>
<dbReference type="GO" id="GO:0044780">
    <property type="term" value="P:bacterial-type flagellum assembly"/>
    <property type="evidence" value="ECO:0007669"/>
    <property type="project" value="InterPro"/>
</dbReference>
<dbReference type="GO" id="GO:0005198">
    <property type="term" value="F:structural molecule activity"/>
    <property type="evidence" value="ECO:0007669"/>
    <property type="project" value="InterPro"/>
</dbReference>
<gene>
    <name evidence="9" type="ORF">MSL71_40280</name>
</gene>
<keyword evidence="9" id="KW-0282">Flagellum</keyword>
<dbReference type="Pfam" id="PF06429">
    <property type="entry name" value="Flg_bbr_C"/>
    <property type="match status" value="1"/>
</dbReference>
<comment type="subcellular location">
    <subcellularLocation>
        <location evidence="1">Bacterial flagellum</location>
    </subcellularLocation>
    <subcellularLocation>
        <location evidence="2">Secreted</location>
    </subcellularLocation>
</comment>
<dbReference type="NCBIfam" id="TIGR02492">
    <property type="entry name" value="flgK_ends"/>
    <property type="match status" value="1"/>
</dbReference>
<reference evidence="9 10" key="1">
    <citation type="submission" date="2019-03" db="EMBL/GenBank/DDBJ databases">
        <authorList>
            <person name="Nijsse B."/>
        </authorList>
    </citation>
    <scope>NUCLEOTIDE SEQUENCE [LARGE SCALE GENOMIC DNA]</scope>
    <source>
        <strain evidence="9">Desulfoluna butyratoxydans MSL71</strain>
    </source>
</reference>
<keyword evidence="9" id="KW-0969">Cilium</keyword>
<dbReference type="EMBL" id="CAADHO010000008">
    <property type="protein sequence ID" value="VFQ46364.1"/>
    <property type="molecule type" value="Genomic_DNA"/>
</dbReference>
<dbReference type="Proteomes" id="UP000507962">
    <property type="component" value="Unassembled WGS sequence"/>
</dbReference>
<keyword evidence="9" id="KW-0966">Cell projection</keyword>
<evidence type="ECO:0000256" key="1">
    <source>
        <dbReference type="ARBA" id="ARBA00004365"/>
    </source>
</evidence>
<protein>
    <recommendedName>
        <fullName evidence="4">Flagellar hook-associated protein 1</fullName>
    </recommendedName>
</protein>
<dbReference type="PANTHER" id="PTHR30033">
    <property type="entry name" value="FLAGELLAR HOOK-ASSOCIATED PROTEIN 1"/>
    <property type="match status" value="1"/>
</dbReference>
<dbReference type="AlphaFoldDB" id="A0A4U8YRK7"/>
<dbReference type="InterPro" id="IPR053927">
    <property type="entry name" value="FlgK_helical"/>
</dbReference>
<dbReference type="PANTHER" id="PTHR30033:SF1">
    <property type="entry name" value="FLAGELLAR HOOK-ASSOCIATED PROTEIN 1"/>
    <property type="match status" value="1"/>
</dbReference>
<dbReference type="GO" id="GO:0009424">
    <property type="term" value="C:bacterial-type flagellum hook"/>
    <property type="evidence" value="ECO:0007669"/>
    <property type="project" value="InterPro"/>
</dbReference>
<feature type="domain" description="Flagellar hook-associated protein FlgK helical" evidence="8">
    <location>
        <begin position="95"/>
        <end position="311"/>
    </location>
</feature>
<dbReference type="RefSeq" id="WP_180143961.1">
    <property type="nucleotide sequence ID" value="NZ_CAADHO010000008.1"/>
</dbReference>
<dbReference type="SUPFAM" id="SSF64518">
    <property type="entry name" value="Phase 1 flagellin"/>
    <property type="match status" value="1"/>
</dbReference>
<accession>A0A4U8YRK7</accession>
<evidence type="ECO:0000313" key="10">
    <source>
        <dbReference type="Proteomes" id="UP000507962"/>
    </source>
</evidence>
<evidence type="ECO:0000256" key="5">
    <source>
        <dbReference type="ARBA" id="ARBA00022525"/>
    </source>
</evidence>
<dbReference type="InterPro" id="IPR002371">
    <property type="entry name" value="FlgK"/>
</dbReference>
<evidence type="ECO:0000259" key="8">
    <source>
        <dbReference type="Pfam" id="PF22638"/>
    </source>
</evidence>
<evidence type="ECO:0000313" key="9">
    <source>
        <dbReference type="EMBL" id="VFQ46364.1"/>
    </source>
</evidence>
<keyword evidence="5" id="KW-0964">Secreted</keyword>
<dbReference type="PRINTS" id="PR01005">
    <property type="entry name" value="FLGHOOKAP1"/>
</dbReference>
<evidence type="ECO:0000256" key="2">
    <source>
        <dbReference type="ARBA" id="ARBA00004613"/>
    </source>
</evidence>
<comment type="similarity">
    <text evidence="3">Belongs to the flagella basal body rod proteins family.</text>
</comment>
<evidence type="ECO:0000256" key="4">
    <source>
        <dbReference type="ARBA" id="ARBA00016244"/>
    </source>
</evidence>
<dbReference type="InterPro" id="IPR010930">
    <property type="entry name" value="Flg_bb/hook_C_dom"/>
</dbReference>
<name>A0A4U8YRK7_9BACT</name>
<proteinExistence type="inferred from homology"/>
<evidence type="ECO:0000256" key="3">
    <source>
        <dbReference type="ARBA" id="ARBA00009677"/>
    </source>
</evidence>
<evidence type="ECO:0000256" key="6">
    <source>
        <dbReference type="ARBA" id="ARBA00023143"/>
    </source>
</evidence>
<organism evidence="9 10">
    <name type="scientific">Desulfoluna butyratoxydans</name>
    <dbReference type="NCBI Taxonomy" id="231438"/>
    <lineage>
        <taxon>Bacteria</taxon>
        <taxon>Pseudomonadati</taxon>
        <taxon>Thermodesulfobacteriota</taxon>
        <taxon>Desulfobacteria</taxon>
        <taxon>Desulfobacterales</taxon>
        <taxon>Desulfolunaceae</taxon>
        <taxon>Desulfoluna</taxon>
    </lineage>
</organism>
<feature type="domain" description="Flagellar basal-body/hook protein C-terminal" evidence="7">
    <location>
        <begin position="871"/>
        <end position="910"/>
    </location>
</feature>
<evidence type="ECO:0000259" key="7">
    <source>
        <dbReference type="Pfam" id="PF06429"/>
    </source>
</evidence>
<dbReference type="GO" id="GO:0005576">
    <property type="term" value="C:extracellular region"/>
    <property type="evidence" value="ECO:0007669"/>
    <property type="project" value="UniProtKB-SubCell"/>
</dbReference>
<sequence>MGFRITMDIAKGALATAGRGMSVNGHNIANVDTPGYSRQTETITTNRPYTIGSTQLGTGATLEHVNRHCDQRLEERLADQKSKFATYDEAIVYIDNLEALFNVDSDHHLGSLMSEFWQGWHEVANHPDDPSARSVLLESATNLSGQFNTLSNDLTRLETNVGQDIDAAVDRVNTILGKIAKLNTEIFITESTRPANDQRDVRGQLVTELSEFLNVNTVEQPTGYLSIMTSNGYPLVVGNRSYDLTSNRGSVGWETSAGGIVDVSRAITHGKLGGWLMVKDDILAEVNQNLDALAKEVVWRVNKVHSQGVGTSYHETAVTSSEAPSGGKLYNLAYGDRIDYDGGLKVWTKKLNSPDPATAVEVDTGISTTTPSNFTGSAMPMSRYRITVEQGGTVGPGSDDPILRWERLGADDTPVAMGRFAVTDTNSFTTTPPVEGIGFDIGKGRLVAGNVFEFNTSETGAPNPVELRGVPEGRARCAEDRYTLTVIEGGGSIENVSRDNPMVLEWKNSTGIGTIRIQEPEEARFDVDGMTLSIDKGTLMNGDSFVIKTGPEGQPLDLDGNTTSEQKSSWHWTTDSLADQFNRQAMDAGVGLKAFISHTGNFELRPDFGVAFAFSDSTARDGGVAAALGLNTFFKGQDAATIDIAELVKDPSNIAAARVRGAGADAISSNLHVTNPEVRPIEIGTTGGPAVLYFEEDDVPKAITVDPRILTSRGDLHTLAHDMEEAMNAASNLSSPYKVRYVENENRFEFSENDGSPLQQLTLRWDRSPALAELTGFRPEPETFVPAAGDYGKINNENALIMADMQHVENTMPHYAYSRDRGAVAESLTTTPDGFYRDMLGSIGVRASSFRKEKEMGGMMVEKLSDIRDSVSGVSVDEELVRMLAHQQAYQAASKLITTSDEMLQTLLNMR</sequence>
<dbReference type="Pfam" id="PF22638">
    <property type="entry name" value="FlgK_D1"/>
    <property type="match status" value="1"/>
</dbReference>